<dbReference type="PANTHER" id="PTHR11558">
    <property type="entry name" value="SPERMIDINE/SPERMINE SYNTHASE"/>
    <property type="match status" value="1"/>
</dbReference>
<keyword evidence="2 3" id="KW-0808">Transferase</keyword>
<feature type="domain" description="PABS" evidence="5">
    <location>
        <begin position="1"/>
        <end position="215"/>
    </location>
</feature>
<dbReference type="PROSITE" id="PS51006">
    <property type="entry name" value="PABS_2"/>
    <property type="match status" value="1"/>
</dbReference>
<dbReference type="InterPro" id="IPR035246">
    <property type="entry name" value="Spermidine_synt_N"/>
</dbReference>
<keyword evidence="7" id="KW-1185">Reference proteome</keyword>
<dbReference type="InterPro" id="IPR001045">
    <property type="entry name" value="Spermi_synthase"/>
</dbReference>
<dbReference type="NCBIfam" id="TIGR00417">
    <property type="entry name" value="speE"/>
    <property type="match status" value="1"/>
</dbReference>
<feature type="active site" description="Proton acceptor" evidence="3">
    <location>
        <position position="134"/>
    </location>
</feature>
<evidence type="ECO:0000256" key="1">
    <source>
        <dbReference type="ARBA" id="ARBA00007867"/>
    </source>
</evidence>
<evidence type="ECO:0000256" key="2">
    <source>
        <dbReference type="ARBA" id="ARBA00022679"/>
    </source>
</evidence>
<dbReference type="FunFam" id="3.40.50.150:FF:000013">
    <property type="entry name" value="Spermidine synthase"/>
    <property type="match status" value="1"/>
</dbReference>
<reference evidence="6 7" key="1">
    <citation type="submission" date="2019-09" db="EMBL/GenBank/DDBJ databases">
        <authorList>
            <person name="Brejova B."/>
        </authorList>
    </citation>
    <scope>NUCLEOTIDE SEQUENCE [LARGE SCALE GENOMIC DNA]</scope>
</reference>
<dbReference type="Pfam" id="PF17284">
    <property type="entry name" value="Spermine_synt_N"/>
    <property type="match status" value="1"/>
</dbReference>
<dbReference type="GO" id="GO:0005829">
    <property type="term" value="C:cytosol"/>
    <property type="evidence" value="ECO:0007669"/>
    <property type="project" value="TreeGrafter"/>
</dbReference>
<dbReference type="GeneID" id="43579534"/>
<evidence type="ECO:0000256" key="3">
    <source>
        <dbReference type="PROSITE-ProRule" id="PRU00354"/>
    </source>
</evidence>
<dbReference type="InterPro" id="IPR030373">
    <property type="entry name" value="PABS_CS"/>
</dbReference>
<dbReference type="NCBIfam" id="NF002010">
    <property type="entry name" value="PRK00811.1"/>
    <property type="match status" value="1"/>
</dbReference>
<dbReference type="HAMAP" id="MF_00198">
    <property type="entry name" value="Spermidine_synth"/>
    <property type="match status" value="1"/>
</dbReference>
<dbReference type="Pfam" id="PF01564">
    <property type="entry name" value="Spermine_synth"/>
    <property type="match status" value="1"/>
</dbReference>
<name>A0A5E8B3F2_9ASCO</name>
<protein>
    <recommendedName>
        <fullName evidence="5">PABS domain-containing protein</fullName>
    </recommendedName>
</protein>
<evidence type="ECO:0000313" key="7">
    <source>
        <dbReference type="Proteomes" id="UP000398389"/>
    </source>
</evidence>
<keyword evidence="3" id="KW-0620">Polyamine biosynthesis</keyword>
<comment type="similarity">
    <text evidence="1 4">Belongs to the spermidine/spermine synthase family.</text>
</comment>
<evidence type="ECO:0000313" key="6">
    <source>
        <dbReference type="EMBL" id="VVT45321.1"/>
    </source>
</evidence>
<dbReference type="OrthoDB" id="38125at2759"/>
<sequence length="260" mass="29304">MPIHAVLVFESTNHGNILVLDGVIQVAERDEFAYQEMLTHLALNSHPNPKRVLVVGGGDGGVLREIVKHECVEEAILVEIDDVVLDVASKYLPNMSSAFKHPKVTVNVGDGFKYLEDISKETDDSKKFDVIITDSSDPEGPAQQLFQQSFYKLLYNALSENGIASCQVSENEWLNLDLIRDLKTSCKLVFPVVEYSYTCVPTYTSGQLGLFVCSKDPNLDVKKPLRVWDEETEESINKYYNKEMHEASFVLPTWARDKLK</sequence>
<organism evidence="6 7">
    <name type="scientific">Magnusiomyces paraingens</name>
    <dbReference type="NCBI Taxonomy" id="2606893"/>
    <lineage>
        <taxon>Eukaryota</taxon>
        <taxon>Fungi</taxon>
        <taxon>Dikarya</taxon>
        <taxon>Ascomycota</taxon>
        <taxon>Saccharomycotina</taxon>
        <taxon>Dipodascomycetes</taxon>
        <taxon>Dipodascales</taxon>
        <taxon>Dipodascaceae</taxon>
        <taxon>Magnusiomyces</taxon>
    </lineage>
</organism>
<dbReference type="InterPro" id="IPR037163">
    <property type="entry name" value="Spermidine_synt_N_sf"/>
</dbReference>
<dbReference type="PANTHER" id="PTHR11558:SF11">
    <property type="entry name" value="SPERMIDINE SYNTHASE"/>
    <property type="match status" value="1"/>
</dbReference>
<dbReference type="Proteomes" id="UP000398389">
    <property type="component" value="Unassembled WGS sequence"/>
</dbReference>
<evidence type="ECO:0000256" key="4">
    <source>
        <dbReference type="RuleBase" id="RU003836"/>
    </source>
</evidence>
<dbReference type="InterPro" id="IPR030374">
    <property type="entry name" value="PABS"/>
</dbReference>
<dbReference type="Gene3D" id="3.40.50.150">
    <property type="entry name" value="Vaccinia Virus protein VP39"/>
    <property type="match status" value="1"/>
</dbReference>
<dbReference type="PROSITE" id="PS01330">
    <property type="entry name" value="PABS_1"/>
    <property type="match status" value="1"/>
</dbReference>
<dbReference type="Gene3D" id="2.30.140.10">
    <property type="entry name" value="Spermidine synthase, tetramerisation domain"/>
    <property type="match status" value="1"/>
</dbReference>
<dbReference type="SUPFAM" id="SSF53335">
    <property type="entry name" value="S-adenosyl-L-methionine-dependent methyltransferases"/>
    <property type="match status" value="1"/>
</dbReference>
<dbReference type="GO" id="GO:0004766">
    <property type="term" value="F:spermidine synthase activity"/>
    <property type="evidence" value="ECO:0007669"/>
    <property type="project" value="TreeGrafter"/>
</dbReference>
<gene>
    <name evidence="6" type="ORF">SAPINGB_P000711</name>
</gene>
<dbReference type="AlphaFoldDB" id="A0A5E8B3F2"/>
<dbReference type="InterPro" id="IPR029063">
    <property type="entry name" value="SAM-dependent_MTases_sf"/>
</dbReference>
<dbReference type="GO" id="GO:0008295">
    <property type="term" value="P:spermidine biosynthetic process"/>
    <property type="evidence" value="ECO:0007669"/>
    <property type="project" value="TreeGrafter"/>
</dbReference>
<evidence type="ECO:0000259" key="5">
    <source>
        <dbReference type="PROSITE" id="PS51006"/>
    </source>
</evidence>
<dbReference type="RefSeq" id="XP_031851325.1">
    <property type="nucleotide sequence ID" value="XM_031995434.1"/>
</dbReference>
<proteinExistence type="inferred from homology"/>
<dbReference type="EMBL" id="CABVLU010000001">
    <property type="protein sequence ID" value="VVT45321.1"/>
    <property type="molecule type" value="Genomic_DNA"/>
</dbReference>
<accession>A0A5E8B3F2</accession>